<dbReference type="EMBL" id="BKCJ011287042">
    <property type="protein sequence ID" value="GFD15523.1"/>
    <property type="molecule type" value="Genomic_DNA"/>
</dbReference>
<feature type="compositionally biased region" description="Acidic residues" evidence="1">
    <location>
        <begin position="1"/>
        <end position="16"/>
    </location>
</feature>
<dbReference type="AlphaFoldDB" id="A0A699U0E4"/>
<evidence type="ECO:0000313" key="2">
    <source>
        <dbReference type="EMBL" id="GFD15523.1"/>
    </source>
</evidence>
<protein>
    <submittedName>
        <fullName evidence="2">Uncharacterized protein</fullName>
    </submittedName>
</protein>
<evidence type="ECO:0000256" key="1">
    <source>
        <dbReference type="SAM" id="MobiDB-lite"/>
    </source>
</evidence>
<gene>
    <name evidence="2" type="ORF">Tci_887492</name>
</gene>
<comment type="caution">
    <text evidence="2">The sequence shown here is derived from an EMBL/GenBank/DDBJ whole genome shotgun (WGS) entry which is preliminary data.</text>
</comment>
<sequence>SDLEEDPEEDPEDDQVDYPADGGDGDDEPFDDDDDDDTDDEDPKEEPFEEDDEEEEEHPSSIDSSAVPIVDPKRACLTTPAPKFEIEESSAAGAARHPGPTESNLRRCRVEQAGYGITDT</sequence>
<feature type="compositionally biased region" description="Acidic residues" evidence="1">
    <location>
        <begin position="23"/>
        <end position="57"/>
    </location>
</feature>
<accession>A0A699U0E4</accession>
<proteinExistence type="predicted"/>
<name>A0A699U0E4_TANCI</name>
<organism evidence="2">
    <name type="scientific">Tanacetum cinerariifolium</name>
    <name type="common">Dalmatian daisy</name>
    <name type="synonym">Chrysanthemum cinerariifolium</name>
    <dbReference type="NCBI Taxonomy" id="118510"/>
    <lineage>
        <taxon>Eukaryota</taxon>
        <taxon>Viridiplantae</taxon>
        <taxon>Streptophyta</taxon>
        <taxon>Embryophyta</taxon>
        <taxon>Tracheophyta</taxon>
        <taxon>Spermatophyta</taxon>
        <taxon>Magnoliopsida</taxon>
        <taxon>eudicotyledons</taxon>
        <taxon>Gunneridae</taxon>
        <taxon>Pentapetalae</taxon>
        <taxon>asterids</taxon>
        <taxon>campanulids</taxon>
        <taxon>Asterales</taxon>
        <taxon>Asteraceae</taxon>
        <taxon>Asteroideae</taxon>
        <taxon>Anthemideae</taxon>
        <taxon>Anthemidinae</taxon>
        <taxon>Tanacetum</taxon>
    </lineage>
</organism>
<feature type="non-terminal residue" evidence="2">
    <location>
        <position position="1"/>
    </location>
</feature>
<feature type="region of interest" description="Disordered" evidence="1">
    <location>
        <begin position="1"/>
        <end position="120"/>
    </location>
</feature>
<reference evidence="2" key="1">
    <citation type="journal article" date="2019" name="Sci. Rep.">
        <title>Draft genome of Tanacetum cinerariifolium, the natural source of mosquito coil.</title>
        <authorList>
            <person name="Yamashiro T."/>
            <person name="Shiraishi A."/>
            <person name="Satake H."/>
            <person name="Nakayama K."/>
        </authorList>
    </citation>
    <scope>NUCLEOTIDE SEQUENCE</scope>
</reference>